<dbReference type="PIRSF" id="PIRSF000525">
    <property type="entry name" value="SerC"/>
    <property type="match status" value="1"/>
</dbReference>
<dbReference type="GO" id="GO:0004648">
    <property type="term" value="F:O-phospho-L-serine:2-oxoglutarate aminotransferase activity"/>
    <property type="evidence" value="ECO:0007669"/>
    <property type="project" value="UniProtKB-EC"/>
</dbReference>
<evidence type="ECO:0000256" key="14">
    <source>
        <dbReference type="ARBA" id="ARBA00047630"/>
    </source>
</evidence>
<protein>
    <recommendedName>
        <fullName evidence="5">phosphoserine transaminase</fullName>
        <ecNumber evidence="5">2.6.1.52</ecNumber>
    </recommendedName>
    <alternativeName>
        <fullName evidence="13">Phosphohydroxythreonine aminotransferase</fullName>
    </alternativeName>
</protein>
<evidence type="ECO:0000256" key="12">
    <source>
        <dbReference type="ARBA" id="ARBA00023299"/>
    </source>
</evidence>
<evidence type="ECO:0000256" key="2">
    <source>
        <dbReference type="ARBA" id="ARBA00003483"/>
    </source>
</evidence>
<comment type="similarity">
    <text evidence="4">Belongs to the class-V pyridoxal-phosphate-dependent aminotransferase family. SerC subfamily.</text>
</comment>
<evidence type="ECO:0000256" key="15">
    <source>
        <dbReference type="ARBA" id="ARBA00049007"/>
    </source>
</evidence>
<evidence type="ECO:0000256" key="10">
    <source>
        <dbReference type="ARBA" id="ARBA00022898"/>
    </source>
</evidence>
<keyword evidence="9 17" id="KW-0808">Transferase</keyword>
<dbReference type="RefSeq" id="WP_212321986.1">
    <property type="nucleotide sequence ID" value="NZ_AP024463.1"/>
</dbReference>
<accession>A0ABX7Y3Q0</accession>
<sequence length="364" mass="38841">MIVIPEDLLPADGRFGSGPAKVRPEALDYLSLRGDVIGTSHRQAPVKQLVAMVQEGLRELYQLPDDYQVVLGNGGSTVFWDVAVCSLIKQQSAHAVFGEFTRKFTRAAAAAPFLNDPSITECEPGSVVLPVPEAADAVAWAQNETSTGAAAPVERIGDGLVLVDATSSAGGMAADIRQVDAYYFAPQKNLSSDGGLWIAFCSPAALERAGQIAASGRWIPESLNLSVAATNSAKHQTLNTPAIATLLLLEDQINWLLELGGIGAAEARCRQMSSHVYAWAEASPHATPFVANPEHRSPVVATIDLVPEVDAGHLVAELRHNGIVDIDPYRALQRNQLRIGTYASVDQADVEALTACIDYVLERL</sequence>
<evidence type="ECO:0000313" key="18">
    <source>
        <dbReference type="Proteomes" id="UP000678513"/>
    </source>
</evidence>
<dbReference type="NCBIfam" id="TIGR01366">
    <property type="entry name" value="serC_3"/>
    <property type="match status" value="1"/>
</dbReference>
<dbReference type="InterPro" id="IPR015424">
    <property type="entry name" value="PyrdxlP-dep_Trfase"/>
</dbReference>
<dbReference type="InterPro" id="IPR006272">
    <property type="entry name" value="Pser_aminoTfrase_mycobac"/>
</dbReference>
<evidence type="ECO:0000256" key="8">
    <source>
        <dbReference type="ARBA" id="ARBA00022605"/>
    </source>
</evidence>
<evidence type="ECO:0000313" key="17">
    <source>
        <dbReference type="EMBL" id="QUC07481.1"/>
    </source>
</evidence>
<dbReference type="Pfam" id="PF00266">
    <property type="entry name" value="Aminotran_5"/>
    <property type="match status" value="1"/>
</dbReference>
<dbReference type="Proteomes" id="UP000678513">
    <property type="component" value="Chromosome"/>
</dbReference>
<comment type="function">
    <text evidence="2">Catalyzes the reversible conversion of 3-phosphohydroxypyruvate to phosphoserine and of 3-hydroxy-2-oxo-4-phosphonooxybutanoate to phosphohydroxythreonine.</text>
</comment>
<comment type="cofactor">
    <cofactor evidence="1">
        <name>pyridoxal 5'-phosphate</name>
        <dbReference type="ChEBI" id="CHEBI:597326"/>
    </cofactor>
</comment>
<dbReference type="PANTHER" id="PTHR21152">
    <property type="entry name" value="AMINOTRANSFERASE CLASS V"/>
    <property type="match status" value="1"/>
</dbReference>
<evidence type="ECO:0000256" key="13">
    <source>
        <dbReference type="ARBA" id="ARBA00031421"/>
    </source>
</evidence>
<evidence type="ECO:0000256" key="1">
    <source>
        <dbReference type="ARBA" id="ARBA00001933"/>
    </source>
</evidence>
<dbReference type="Gene3D" id="3.40.640.10">
    <property type="entry name" value="Type I PLP-dependent aspartate aminotransferase-like (Major domain)"/>
    <property type="match status" value="1"/>
</dbReference>
<keyword evidence="10" id="KW-0663">Pyridoxal phosphate</keyword>
<evidence type="ECO:0000256" key="4">
    <source>
        <dbReference type="ARBA" id="ARBA00006904"/>
    </source>
</evidence>
<keyword evidence="6" id="KW-0963">Cytoplasm</keyword>
<dbReference type="SUPFAM" id="SSF53383">
    <property type="entry name" value="PLP-dependent transferases"/>
    <property type="match status" value="1"/>
</dbReference>
<proteinExistence type="inferred from homology"/>
<dbReference type="InterPro" id="IPR022278">
    <property type="entry name" value="Pser_aminoTfrase"/>
</dbReference>
<dbReference type="InterPro" id="IPR000192">
    <property type="entry name" value="Aminotrans_V_dom"/>
</dbReference>
<dbReference type="InterPro" id="IPR015422">
    <property type="entry name" value="PyrdxlP-dep_Trfase_small"/>
</dbReference>
<name>A0ABX7Y3Q0_9ACTN</name>
<gene>
    <name evidence="17" type="ORF">J5A65_11145</name>
</gene>
<evidence type="ECO:0000256" key="6">
    <source>
        <dbReference type="ARBA" id="ARBA00022490"/>
    </source>
</evidence>
<evidence type="ECO:0000256" key="3">
    <source>
        <dbReference type="ARBA" id="ARBA00005099"/>
    </source>
</evidence>
<keyword evidence="8" id="KW-0028">Amino-acid biosynthesis</keyword>
<dbReference type="EMBL" id="CP072384">
    <property type="protein sequence ID" value="QUC07481.1"/>
    <property type="molecule type" value="Genomic_DNA"/>
</dbReference>
<dbReference type="InterPro" id="IPR015421">
    <property type="entry name" value="PyrdxlP-dep_Trfase_major"/>
</dbReference>
<evidence type="ECO:0000256" key="9">
    <source>
        <dbReference type="ARBA" id="ARBA00022679"/>
    </source>
</evidence>
<dbReference type="Gene3D" id="3.90.1150.10">
    <property type="entry name" value="Aspartate Aminotransferase, domain 1"/>
    <property type="match status" value="1"/>
</dbReference>
<feature type="domain" description="Aminotransferase class V" evidence="16">
    <location>
        <begin position="133"/>
        <end position="323"/>
    </location>
</feature>
<comment type="pathway">
    <text evidence="3">Amino-acid biosynthesis; L-serine biosynthesis; L-serine from 3-phospho-D-glycerate: step 2/3.</text>
</comment>
<evidence type="ECO:0000256" key="11">
    <source>
        <dbReference type="ARBA" id="ARBA00023096"/>
    </source>
</evidence>
<evidence type="ECO:0000259" key="16">
    <source>
        <dbReference type="Pfam" id="PF00266"/>
    </source>
</evidence>
<dbReference type="EC" id="2.6.1.52" evidence="5"/>
<comment type="catalytic activity">
    <reaction evidence="14">
        <text>4-(phosphooxy)-L-threonine + 2-oxoglutarate = (R)-3-hydroxy-2-oxo-4-phosphooxybutanoate + L-glutamate</text>
        <dbReference type="Rhea" id="RHEA:16573"/>
        <dbReference type="ChEBI" id="CHEBI:16810"/>
        <dbReference type="ChEBI" id="CHEBI:29985"/>
        <dbReference type="ChEBI" id="CHEBI:58452"/>
        <dbReference type="ChEBI" id="CHEBI:58538"/>
        <dbReference type="EC" id="2.6.1.52"/>
    </reaction>
</comment>
<keyword evidence="11" id="KW-0664">Pyridoxine biosynthesis</keyword>
<evidence type="ECO:0000256" key="7">
    <source>
        <dbReference type="ARBA" id="ARBA00022576"/>
    </source>
</evidence>
<evidence type="ECO:0000256" key="5">
    <source>
        <dbReference type="ARBA" id="ARBA00013030"/>
    </source>
</evidence>
<organism evidence="17 18">
    <name type="scientific">Arachnia rubra</name>
    <dbReference type="NCBI Taxonomy" id="1547448"/>
    <lineage>
        <taxon>Bacteria</taxon>
        <taxon>Bacillati</taxon>
        <taxon>Actinomycetota</taxon>
        <taxon>Actinomycetes</taxon>
        <taxon>Propionibacteriales</taxon>
        <taxon>Propionibacteriaceae</taxon>
        <taxon>Arachnia</taxon>
    </lineage>
</organism>
<keyword evidence="7 17" id="KW-0032">Aminotransferase</keyword>
<reference evidence="17 18" key="1">
    <citation type="submission" date="2021-03" db="EMBL/GenBank/DDBJ databases">
        <title>Human Oral Microbial Genomes.</title>
        <authorList>
            <person name="Johnston C.D."/>
            <person name="Chen T."/>
            <person name="Dewhirst F.E."/>
        </authorList>
    </citation>
    <scope>NUCLEOTIDE SEQUENCE [LARGE SCALE GENOMIC DNA]</scope>
    <source>
        <strain evidence="17 18">DSMZ 100122</strain>
    </source>
</reference>
<keyword evidence="18" id="KW-1185">Reference proteome</keyword>
<keyword evidence="12" id="KW-0718">Serine biosynthesis</keyword>
<comment type="catalytic activity">
    <reaction evidence="15">
        <text>O-phospho-L-serine + 2-oxoglutarate = 3-phosphooxypyruvate + L-glutamate</text>
        <dbReference type="Rhea" id="RHEA:14329"/>
        <dbReference type="ChEBI" id="CHEBI:16810"/>
        <dbReference type="ChEBI" id="CHEBI:18110"/>
        <dbReference type="ChEBI" id="CHEBI:29985"/>
        <dbReference type="ChEBI" id="CHEBI:57524"/>
        <dbReference type="EC" id="2.6.1.52"/>
    </reaction>
</comment>
<dbReference type="PANTHER" id="PTHR21152:SF40">
    <property type="entry name" value="ALANINE--GLYOXYLATE AMINOTRANSFERASE"/>
    <property type="match status" value="1"/>
</dbReference>